<dbReference type="InterPro" id="IPR009014">
    <property type="entry name" value="Transketo_C/PFOR_II"/>
</dbReference>
<dbReference type="PANTHER" id="PTHR43825:SF1">
    <property type="entry name" value="TRANSKETOLASE-LIKE PYRIMIDINE-BINDING DOMAIN-CONTAINING PROTEIN"/>
    <property type="match status" value="1"/>
</dbReference>
<sequence length="308" mass="33580">MKTASLREAYGKELLNQARKNKNIVALDADLSGSTMSCYLGEEYPDRFFEMGIAEQNMVTTAAGLSLTGKIPFVNSFAVFATGRPYDQIRQGVALPNLNVKIAGSSCGLSDAGDGATHQAIEDMSIMRSIPNMTVISPVDALETRKAVRAMVEYEGPVYLRVSRADLPIITTEEESFEIGKVSKIADGNDITIFANGLMVHKSLQAREELAKIDISVRIINVSTIKPLDVEKIKEYASDVKGIITAEEHSMIGGLGGAIAEALSDELIRIKRVGVQDRFGQSSCDYDKLLEHYGLTTDEIVRKAQELI</sequence>
<reference evidence="5" key="1">
    <citation type="submission" date="2019-12" db="EMBL/GenBank/DDBJ databases">
        <authorList>
            <person name="zhang j."/>
            <person name="sun C.M."/>
        </authorList>
    </citation>
    <scope>NUCLEOTIDE SEQUENCE</scope>
    <source>
        <strain evidence="5">NS-1</strain>
    </source>
</reference>
<keyword evidence="3" id="KW-0786">Thiamine pyrophosphate</keyword>
<dbReference type="SMART" id="SM00861">
    <property type="entry name" value="Transket_pyr"/>
    <property type="match status" value="1"/>
</dbReference>
<dbReference type="Gene3D" id="3.40.50.970">
    <property type="match status" value="1"/>
</dbReference>
<dbReference type="InterPro" id="IPR029061">
    <property type="entry name" value="THDP-binding"/>
</dbReference>
<dbReference type="InterPro" id="IPR005475">
    <property type="entry name" value="Transketolase-like_Pyr-bd"/>
</dbReference>
<organism evidence="5 6">
    <name type="scientific">Iocasia fonsfrigidae</name>
    <dbReference type="NCBI Taxonomy" id="2682810"/>
    <lineage>
        <taxon>Bacteria</taxon>
        <taxon>Bacillati</taxon>
        <taxon>Bacillota</taxon>
        <taxon>Clostridia</taxon>
        <taxon>Halanaerobiales</taxon>
        <taxon>Halanaerobiaceae</taxon>
        <taxon>Iocasia</taxon>
    </lineage>
</organism>
<dbReference type="AlphaFoldDB" id="A0A8A7KB42"/>
<dbReference type="Proteomes" id="UP000665020">
    <property type="component" value="Chromosome"/>
</dbReference>
<dbReference type="KEGG" id="ifn:GM661_04560"/>
<dbReference type="CDD" id="cd07033">
    <property type="entry name" value="TPP_PYR_DXS_TK_like"/>
    <property type="match status" value="1"/>
</dbReference>
<dbReference type="PANTHER" id="PTHR43825">
    <property type="entry name" value="PYRUVATE DEHYDROGENASE E1 COMPONENT"/>
    <property type="match status" value="1"/>
</dbReference>
<dbReference type="InterPro" id="IPR033248">
    <property type="entry name" value="Transketolase_C"/>
</dbReference>
<dbReference type="SUPFAM" id="SSF52922">
    <property type="entry name" value="TK C-terminal domain-like"/>
    <property type="match status" value="1"/>
</dbReference>
<proteinExistence type="inferred from homology"/>
<keyword evidence="6" id="KW-1185">Reference proteome</keyword>
<comment type="cofactor">
    <cofactor evidence="1">
        <name>thiamine diphosphate</name>
        <dbReference type="ChEBI" id="CHEBI:58937"/>
    </cofactor>
</comment>
<evidence type="ECO:0000313" key="6">
    <source>
        <dbReference type="Proteomes" id="UP000665020"/>
    </source>
</evidence>
<protein>
    <submittedName>
        <fullName evidence="5">Transketolase family protein</fullName>
    </submittedName>
</protein>
<accession>A0A8A7KB42</accession>
<dbReference type="EMBL" id="CP046640">
    <property type="protein sequence ID" value="QTL97305.1"/>
    <property type="molecule type" value="Genomic_DNA"/>
</dbReference>
<evidence type="ECO:0000313" key="5">
    <source>
        <dbReference type="EMBL" id="QTL97305.1"/>
    </source>
</evidence>
<dbReference type="RefSeq" id="WP_230868936.1">
    <property type="nucleotide sequence ID" value="NZ_CP046640.1"/>
</dbReference>
<name>A0A8A7KB42_9FIRM</name>
<dbReference type="Pfam" id="PF02780">
    <property type="entry name" value="Transketolase_C"/>
    <property type="match status" value="1"/>
</dbReference>
<dbReference type="FunFam" id="3.40.50.970:FF:000129">
    <property type="entry name" value="Transketolase"/>
    <property type="match status" value="1"/>
</dbReference>
<dbReference type="SUPFAM" id="SSF52518">
    <property type="entry name" value="Thiamin diphosphate-binding fold (THDP-binding)"/>
    <property type="match status" value="1"/>
</dbReference>
<evidence type="ECO:0000256" key="3">
    <source>
        <dbReference type="ARBA" id="ARBA00023052"/>
    </source>
</evidence>
<dbReference type="Gene3D" id="3.40.50.920">
    <property type="match status" value="1"/>
</dbReference>
<evidence type="ECO:0000256" key="1">
    <source>
        <dbReference type="ARBA" id="ARBA00001964"/>
    </source>
</evidence>
<evidence type="ECO:0000259" key="4">
    <source>
        <dbReference type="SMART" id="SM00861"/>
    </source>
</evidence>
<feature type="domain" description="Transketolase-like pyrimidine-binding" evidence="4">
    <location>
        <begin position="4"/>
        <end position="169"/>
    </location>
</feature>
<dbReference type="Pfam" id="PF02779">
    <property type="entry name" value="Transket_pyr"/>
    <property type="match status" value="1"/>
</dbReference>
<gene>
    <name evidence="5" type="ORF">GM661_04560</name>
</gene>
<comment type="similarity">
    <text evidence="2">Belongs to the transketolase family.</text>
</comment>
<evidence type="ECO:0000256" key="2">
    <source>
        <dbReference type="ARBA" id="ARBA00007131"/>
    </source>
</evidence>
<dbReference type="InterPro" id="IPR051157">
    <property type="entry name" value="PDH/Transketolase"/>
</dbReference>